<name>A0A3A1P4B1_9SPHN</name>
<dbReference type="AlphaFoldDB" id="A0A3A1P4B1"/>
<accession>A0A3A1P4B1</accession>
<reference evidence="1 2" key="1">
    <citation type="submission" date="2018-08" db="EMBL/GenBank/DDBJ databases">
        <title>Erythrobacter zhengii sp.nov., a bacterium isolated from deep-sea sediment.</title>
        <authorList>
            <person name="Fang C."/>
            <person name="Wu Y.-H."/>
            <person name="Sun C."/>
            <person name="Wang H."/>
            <person name="Cheng H."/>
            <person name="Meng F.-X."/>
            <person name="Wang C.-S."/>
            <person name="Xu X.-W."/>
        </authorList>
    </citation>
    <scope>NUCLEOTIDE SEQUENCE [LARGE SCALE GENOMIC DNA]</scope>
    <source>
        <strain evidence="1 2">CCTCC AB 2015396</strain>
    </source>
</reference>
<dbReference type="Proteomes" id="UP000265366">
    <property type="component" value="Unassembled WGS sequence"/>
</dbReference>
<sequence length="73" mass="8423">MGEARSVQHRPAHGEILFRRIEAGERLYEAHSHIELVDNTGQLQKIVATQAARAHQQISVRFPYGVWFHLLSY</sequence>
<gene>
    <name evidence="1" type="ORF">D2V17_19475</name>
</gene>
<evidence type="ECO:0000313" key="2">
    <source>
        <dbReference type="Proteomes" id="UP000265366"/>
    </source>
</evidence>
<comment type="caution">
    <text evidence="1">The sequence shown here is derived from an EMBL/GenBank/DDBJ whole genome shotgun (WGS) entry which is preliminary data.</text>
</comment>
<evidence type="ECO:0000313" key="1">
    <source>
        <dbReference type="EMBL" id="RIV80494.1"/>
    </source>
</evidence>
<proteinExistence type="predicted"/>
<keyword evidence="2" id="KW-1185">Reference proteome</keyword>
<protein>
    <submittedName>
        <fullName evidence="1">Uncharacterized protein</fullName>
    </submittedName>
</protein>
<organism evidence="1 2">
    <name type="scientific">Aurantiacibacter xanthus</name>
    <dbReference type="NCBI Taxonomy" id="1784712"/>
    <lineage>
        <taxon>Bacteria</taxon>
        <taxon>Pseudomonadati</taxon>
        <taxon>Pseudomonadota</taxon>
        <taxon>Alphaproteobacteria</taxon>
        <taxon>Sphingomonadales</taxon>
        <taxon>Erythrobacteraceae</taxon>
        <taxon>Aurantiacibacter</taxon>
    </lineage>
</organism>
<dbReference type="EMBL" id="QXFM01000142">
    <property type="protein sequence ID" value="RIV80494.1"/>
    <property type="molecule type" value="Genomic_DNA"/>
</dbReference>